<keyword evidence="4 7" id="KW-0812">Transmembrane</keyword>
<evidence type="ECO:0000313" key="9">
    <source>
        <dbReference type="EMBL" id="BCL62357.1"/>
    </source>
</evidence>
<evidence type="ECO:0000256" key="4">
    <source>
        <dbReference type="ARBA" id="ARBA00022692"/>
    </source>
</evidence>
<evidence type="ECO:0000256" key="7">
    <source>
        <dbReference type="SAM" id="Phobius"/>
    </source>
</evidence>
<evidence type="ECO:0000256" key="2">
    <source>
        <dbReference type="ARBA" id="ARBA00022475"/>
    </source>
</evidence>
<evidence type="ECO:0000256" key="6">
    <source>
        <dbReference type="ARBA" id="ARBA00023136"/>
    </source>
</evidence>
<evidence type="ECO:0000256" key="1">
    <source>
        <dbReference type="ARBA" id="ARBA00004429"/>
    </source>
</evidence>
<keyword evidence="2" id="KW-1003">Cell membrane</keyword>
<feature type="transmembrane region" description="Helical" evidence="7">
    <location>
        <begin position="54"/>
        <end position="72"/>
    </location>
</feature>
<feature type="domain" description="TRAP C4-dicarboxylate transport system permease DctM subunit" evidence="8">
    <location>
        <begin position="8"/>
        <end position="74"/>
    </location>
</feature>
<dbReference type="Proteomes" id="UP000826725">
    <property type="component" value="Chromosome"/>
</dbReference>
<dbReference type="GO" id="GO:0022857">
    <property type="term" value="F:transmembrane transporter activity"/>
    <property type="evidence" value="ECO:0007669"/>
    <property type="project" value="TreeGrafter"/>
</dbReference>
<dbReference type="KEGG" id="dbk:DGMP_30500"/>
<proteinExistence type="predicted"/>
<keyword evidence="10" id="KW-1185">Reference proteome</keyword>
<evidence type="ECO:0000256" key="3">
    <source>
        <dbReference type="ARBA" id="ARBA00022519"/>
    </source>
</evidence>
<name>A0A8D5FYL8_9BACT</name>
<comment type="subcellular location">
    <subcellularLocation>
        <location evidence="1">Cell inner membrane</location>
        <topology evidence="1">Multi-pass membrane protein</topology>
    </subcellularLocation>
</comment>
<dbReference type="GO" id="GO:0005886">
    <property type="term" value="C:plasma membrane"/>
    <property type="evidence" value="ECO:0007669"/>
    <property type="project" value="UniProtKB-SubCell"/>
</dbReference>
<dbReference type="AlphaFoldDB" id="A0A8D5FYL8"/>
<feature type="transmembrane region" description="Helical" evidence="7">
    <location>
        <begin position="6"/>
        <end position="34"/>
    </location>
</feature>
<dbReference type="EMBL" id="AP024086">
    <property type="protein sequence ID" value="BCL62357.1"/>
    <property type="molecule type" value="Genomic_DNA"/>
</dbReference>
<sequence>MTTEILLLSLLFFFAINAPIAVAIGMSSVIAIVVQGDFPLMMVAQRMFSGTDSFHLMAVPLFMFAGVLMEAGESADES</sequence>
<dbReference type="InterPro" id="IPR010656">
    <property type="entry name" value="DctM"/>
</dbReference>
<evidence type="ECO:0000256" key="5">
    <source>
        <dbReference type="ARBA" id="ARBA00022989"/>
    </source>
</evidence>
<dbReference type="PANTHER" id="PTHR33362:SF2">
    <property type="entry name" value="TRAP TRANSPORTER LARGE PERMEASE PROTEIN"/>
    <property type="match status" value="1"/>
</dbReference>
<dbReference type="Pfam" id="PF06808">
    <property type="entry name" value="DctM"/>
    <property type="match status" value="1"/>
</dbReference>
<evidence type="ECO:0000313" key="10">
    <source>
        <dbReference type="Proteomes" id="UP000826725"/>
    </source>
</evidence>
<reference evidence="9" key="1">
    <citation type="submission" date="2020-09" db="EMBL/GenBank/DDBJ databases">
        <title>Desulfogranum mesoprofundum gen. nov., sp. nov., a novel mesophilic, sulfate-reducing chemolithoautotroph isolated from a deep-sea hydrothermal vent chimney in the Suiyo Seamount.</title>
        <authorList>
            <person name="Hashimoto Y."/>
            <person name="Nakagawa S."/>
        </authorList>
    </citation>
    <scope>NUCLEOTIDE SEQUENCE</scope>
    <source>
        <strain evidence="9">KT2</strain>
    </source>
</reference>
<evidence type="ECO:0000259" key="8">
    <source>
        <dbReference type="Pfam" id="PF06808"/>
    </source>
</evidence>
<accession>A0A8D5FYL8</accession>
<organism evidence="9 10">
    <name type="scientific">Desulfomarina profundi</name>
    <dbReference type="NCBI Taxonomy" id="2772557"/>
    <lineage>
        <taxon>Bacteria</taxon>
        <taxon>Pseudomonadati</taxon>
        <taxon>Thermodesulfobacteriota</taxon>
        <taxon>Desulfobulbia</taxon>
        <taxon>Desulfobulbales</taxon>
        <taxon>Desulfobulbaceae</taxon>
        <taxon>Desulfomarina</taxon>
    </lineage>
</organism>
<protein>
    <recommendedName>
        <fullName evidence="8">TRAP C4-dicarboxylate transport system permease DctM subunit domain-containing protein</fullName>
    </recommendedName>
</protein>
<dbReference type="PANTHER" id="PTHR33362">
    <property type="entry name" value="SIALIC ACID TRAP TRANSPORTER PERMEASE PROTEIN SIAT-RELATED"/>
    <property type="match status" value="1"/>
</dbReference>
<gene>
    <name evidence="9" type="ORF">DGMP_30500</name>
</gene>
<keyword evidence="6 7" id="KW-0472">Membrane</keyword>
<keyword evidence="5 7" id="KW-1133">Transmembrane helix</keyword>
<dbReference type="InterPro" id="IPR004681">
    <property type="entry name" value="TRAP_DctM"/>
</dbReference>
<keyword evidence="3" id="KW-0997">Cell inner membrane</keyword>